<organism evidence="13 14">
    <name type="scientific">Paenibacillus typhae</name>
    <dbReference type="NCBI Taxonomy" id="1174501"/>
    <lineage>
        <taxon>Bacteria</taxon>
        <taxon>Bacillati</taxon>
        <taxon>Bacillota</taxon>
        <taxon>Bacilli</taxon>
        <taxon>Bacillales</taxon>
        <taxon>Paenibacillaceae</taxon>
        <taxon>Paenibacillus</taxon>
    </lineage>
</organism>
<dbReference type="OrthoDB" id="2902148at2"/>
<protein>
    <recommendedName>
        <fullName evidence="10">4,4'-diaponeurosporenoate glycosyltransferase</fullName>
    </recommendedName>
</protein>
<evidence type="ECO:0000256" key="7">
    <source>
        <dbReference type="ARBA" id="ARBA00037281"/>
    </source>
</evidence>
<keyword evidence="6" id="KW-0472">Membrane</keyword>
<feature type="region of interest" description="Disordered" evidence="11">
    <location>
        <begin position="1"/>
        <end position="75"/>
    </location>
</feature>
<dbReference type="Gene3D" id="3.90.550.10">
    <property type="entry name" value="Spore Coat Polysaccharide Biosynthesis Protein SpsA, Chain A"/>
    <property type="match status" value="1"/>
</dbReference>
<comment type="pathway">
    <text evidence="8">Carotenoid biosynthesis; staphyloxanthin biosynthesis; staphyloxanthin from farnesyl diphosphate: step 4/5.</text>
</comment>
<reference evidence="14" key="1">
    <citation type="submission" date="2016-10" db="EMBL/GenBank/DDBJ databases">
        <authorList>
            <person name="Varghese N."/>
            <person name="Submissions S."/>
        </authorList>
    </citation>
    <scope>NUCLEOTIDE SEQUENCE [LARGE SCALE GENOMIC DNA]</scope>
    <source>
        <strain evidence="14">CGMCC 1.11012</strain>
    </source>
</reference>
<keyword evidence="3" id="KW-0328">Glycosyltransferase</keyword>
<dbReference type="GO" id="GO:0005886">
    <property type="term" value="C:plasma membrane"/>
    <property type="evidence" value="ECO:0007669"/>
    <property type="project" value="UniProtKB-SubCell"/>
</dbReference>
<comment type="function">
    <text evidence="7">Catalyzes the glycosylation of 4,4'-diaponeurosporenoate, i.e. the esterification of glucose at the C1'' position with the carboxyl group of 4,4'-diaponeurosporenic acid, to form glycosyl-4,4'-diaponeurosporenoate. This is a step in the biosynthesis of staphyloxanthin, an orange pigment present in most staphylococci strains.</text>
</comment>
<dbReference type="CDD" id="cd00761">
    <property type="entry name" value="Glyco_tranf_GTA_type"/>
    <property type="match status" value="1"/>
</dbReference>
<evidence type="ECO:0000256" key="4">
    <source>
        <dbReference type="ARBA" id="ARBA00022679"/>
    </source>
</evidence>
<proteinExistence type="inferred from homology"/>
<keyword evidence="5" id="KW-0125">Carotenoid biosynthesis</keyword>
<dbReference type="InterPro" id="IPR029044">
    <property type="entry name" value="Nucleotide-diphossugar_trans"/>
</dbReference>
<feature type="compositionally biased region" description="Polar residues" evidence="11">
    <location>
        <begin position="1"/>
        <end position="20"/>
    </location>
</feature>
<keyword evidence="4 13" id="KW-0808">Transferase</keyword>
<comment type="similarity">
    <text evidence="9">Belongs to the glycosyltransferase 2 family. CrtQ subfamily.</text>
</comment>
<evidence type="ECO:0000256" key="2">
    <source>
        <dbReference type="ARBA" id="ARBA00022475"/>
    </source>
</evidence>
<feature type="domain" description="Glycosyltransferase 2-like" evidence="12">
    <location>
        <begin position="85"/>
        <end position="189"/>
    </location>
</feature>
<sequence length="330" mass="34851">MNTAKSNKQGISTRPSSADLQVSAVRSASRAAGGRRSANAAPRTAAGRPASGAARKPRRTTAAKRLAAGAKQTQKLPRKLGGKLSVIISARNEAKTLPLLLKQVQRLAPAEIIVVLNGCTDNSFQLARLCRQATVVHVPEPAGHDVGRSLGAKLSRGDILLFLDGDMVITAPQLAGFAAAVDGGVDVALNDLDGLLPPFGLSDHVTRSKLYLNMVLGRSDLGASSMTAVPHALSRRALEAIGYRELMVPPKAQALSLLKQLRVEKAGTVNVFKQNRLRQDNTGAGNRVEQLIIGDHAEALKAVLMLSRANTGAGSLQEQRSQLAAWRNAL</sequence>
<evidence type="ECO:0000256" key="1">
    <source>
        <dbReference type="ARBA" id="ARBA00004236"/>
    </source>
</evidence>
<evidence type="ECO:0000259" key="12">
    <source>
        <dbReference type="Pfam" id="PF00535"/>
    </source>
</evidence>
<evidence type="ECO:0000313" key="14">
    <source>
        <dbReference type="Proteomes" id="UP000199050"/>
    </source>
</evidence>
<dbReference type="RefSeq" id="WP_090717089.1">
    <property type="nucleotide sequence ID" value="NZ_CBCSKY010000035.1"/>
</dbReference>
<dbReference type="STRING" id="1174501.SAMN05216192_13122"/>
<comment type="subcellular location">
    <subcellularLocation>
        <location evidence="1">Cell membrane</location>
    </subcellularLocation>
</comment>
<dbReference type="GO" id="GO:0016757">
    <property type="term" value="F:glycosyltransferase activity"/>
    <property type="evidence" value="ECO:0007669"/>
    <property type="project" value="UniProtKB-KW"/>
</dbReference>
<evidence type="ECO:0000313" key="13">
    <source>
        <dbReference type="EMBL" id="SDK08241.1"/>
    </source>
</evidence>
<dbReference type="PANTHER" id="PTHR43646:SF2">
    <property type="entry name" value="GLYCOSYLTRANSFERASE 2-LIKE DOMAIN-CONTAINING PROTEIN"/>
    <property type="match status" value="1"/>
</dbReference>
<dbReference type="SUPFAM" id="SSF53448">
    <property type="entry name" value="Nucleotide-diphospho-sugar transferases"/>
    <property type="match status" value="1"/>
</dbReference>
<gene>
    <name evidence="13" type="ORF">SAMN05216192_13122</name>
</gene>
<dbReference type="InterPro" id="IPR001173">
    <property type="entry name" value="Glyco_trans_2-like"/>
</dbReference>
<feature type="compositionally biased region" description="Low complexity" evidence="11">
    <location>
        <begin position="22"/>
        <end position="41"/>
    </location>
</feature>
<dbReference type="GO" id="GO:0016117">
    <property type="term" value="P:carotenoid biosynthetic process"/>
    <property type="evidence" value="ECO:0007669"/>
    <property type="project" value="UniProtKB-KW"/>
</dbReference>
<dbReference type="Proteomes" id="UP000199050">
    <property type="component" value="Unassembled WGS sequence"/>
</dbReference>
<dbReference type="EMBL" id="FNDX01000031">
    <property type="protein sequence ID" value="SDK08241.1"/>
    <property type="molecule type" value="Genomic_DNA"/>
</dbReference>
<keyword evidence="14" id="KW-1185">Reference proteome</keyword>
<keyword evidence="2" id="KW-1003">Cell membrane</keyword>
<evidence type="ECO:0000256" key="5">
    <source>
        <dbReference type="ARBA" id="ARBA00022746"/>
    </source>
</evidence>
<dbReference type="AlphaFoldDB" id="A0A1G8YZN5"/>
<evidence type="ECO:0000256" key="11">
    <source>
        <dbReference type="SAM" id="MobiDB-lite"/>
    </source>
</evidence>
<dbReference type="Pfam" id="PF00535">
    <property type="entry name" value="Glycos_transf_2"/>
    <property type="match status" value="1"/>
</dbReference>
<feature type="compositionally biased region" description="Low complexity" evidence="11">
    <location>
        <begin position="63"/>
        <end position="73"/>
    </location>
</feature>
<evidence type="ECO:0000256" key="9">
    <source>
        <dbReference type="ARBA" id="ARBA00038120"/>
    </source>
</evidence>
<accession>A0A1G8YZN5</accession>
<evidence type="ECO:0000256" key="3">
    <source>
        <dbReference type="ARBA" id="ARBA00022676"/>
    </source>
</evidence>
<evidence type="ECO:0000256" key="6">
    <source>
        <dbReference type="ARBA" id="ARBA00023136"/>
    </source>
</evidence>
<name>A0A1G8YZN5_9BACL</name>
<evidence type="ECO:0000256" key="8">
    <source>
        <dbReference type="ARBA" id="ARBA00037904"/>
    </source>
</evidence>
<evidence type="ECO:0000256" key="10">
    <source>
        <dbReference type="ARBA" id="ARBA00040345"/>
    </source>
</evidence>
<dbReference type="PANTHER" id="PTHR43646">
    <property type="entry name" value="GLYCOSYLTRANSFERASE"/>
    <property type="match status" value="1"/>
</dbReference>